<organism evidence="2 3">
    <name type="scientific">Salicibibacter cibarius</name>
    <dbReference type="NCBI Taxonomy" id="2743000"/>
    <lineage>
        <taxon>Bacteria</taxon>
        <taxon>Bacillati</taxon>
        <taxon>Bacillota</taxon>
        <taxon>Bacilli</taxon>
        <taxon>Bacillales</taxon>
        <taxon>Bacillaceae</taxon>
        <taxon>Salicibibacter</taxon>
    </lineage>
</organism>
<evidence type="ECO:0000313" key="3">
    <source>
        <dbReference type="Proteomes" id="UP000595823"/>
    </source>
</evidence>
<dbReference type="GO" id="GO:0003677">
    <property type="term" value="F:DNA binding"/>
    <property type="evidence" value="ECO:0007669"/>
    <property type="project" value="InterPro"/>
</dbReference>
<dbReference type="Proteomes" id="UP000595823">
    <property type="component" value="Chromosome"/>
</dbReference>
<dbReference type="EMBL" id="CP054705">
    <property type="protein sequence ID" value="QQK78260.1"/>
    <property type="molecule type" value="Genomic_DNA"/>
</dbReference>
<sequence>MKITTTLCANGRFRCLWDCSYPIILIPKYRRKIFLKKMRKDVREVLISLCEDKNVELVQGSISADHVRVRVL</sequence>
<evidence type="ECO:0000313" key="2">
    <source>
        <dbReference type="EMBL" id="QQK78260.1"/>
    </source>
</evidence>
<dbReference type="PANTHER" id="PTHR33360:SF2">
    <property type="entry name" value="TRANSPOSASE FOR INSERTION SEQUENCE ELEMENT IS200"/>
    <property type="match status" value="1"/>
</dbReference>
<reference evidence="2 3" key="1">
    <citation type="submission" date="2020-06" db="EMBL/GenBank/DDBJ databases">
        <title>Genomic analysis of Salicibibacter sp. NKC5-3.</title>
        <authorList>
            <person name="Oh Y.J."/>
        </authorList>
    </citation>
    <scope>NUCLEOTIDE SEQUENCE [LARGE SCALE GENOMIC DNA]</scope>
    <source>
        <strain evidence="2 3">NKC5-3</strain>
    </source>
</reference>
<feature type="domain" description="Transposase IS200-like" evidence="1">
    <location>
        <begin position="16"/>
        <end position="68"/>
    </location>
</feature>
<evidence type="ECO:0000259" key="1">
    <source>
        <dbReference type="Pfam" id="PF01797"/>
    </source>
</evidence>
<dbReference type="KEGG" id="scia:HUG15_09510"/>
<dbReference type="GO" id="GO:0006313">
    <property type="term" value="P:DNA transposition"/>
    <property type="evidence" value="ECO:0007669"/>
    <property type="project" value="InterPro"/>
</dbReference>
<proteinExistence type="predicted"/>
<keyword evidence="3" id="KW-1185">Reference proteome</keyword>
<dbReference type="Pfam" id="PF01797">
    <property type="entry name" value="Y1_Tnp"/>
    <property type="match status" value="1"/>
</dbReference>
<protein>
    <submittedName>
        <fullName evidence="2">Transposase</fullName>
    </submittedName>
</protein>
<dbReference type="InterPro" id="IPR002686">
    <property type="entry name" value="Transposase_17"/>
</dbReference>
<gene>
    <name evidence="2" type="ORF">HUG15_09510</name>
</gene>
<dbReference type="AlphaFoldDB" id="A0A7T7CDS5"/>
<dbReference type="InterPro" id="IPR036515">
    <property type="entry name" value="Transposase_17_sf"/>
</dbReference>
<dbReference type="GO" id="GO:0004803">
    <property type="term" value="F:transposase activity"/>
    <property type="evidence" value="ECO:0007669"/>
    <property type="project" value="InterPro"/>
</dbReference>
<accession>A0A7T7CDS5</accession>
<dbReference type="Gene3D" id="3.30.70.1290">
    <property type="entry name" value="Transposase IS200-like"/>
    <property type="match status" value="1"/>
</dbReference>
<name>A0A7T7CDS5_9BACI</name>
<dbReference type="SUPFAM" id="SSF143422">
    <property type="entry name" value="Transposase IS200-like"/>
    <property type="match status" value="1"/>
</dbReference>
<dbReference type="PANTHER" id="PTHR33360">
    <property type="entry name" value="TRANSPOSASE FOR INSERTION SEQUENCE ELEMENT IS200"/>
    <property type="match status" value="1"/>
</dbReference>